<dbReference type="OrthoDB" id="9795161at2"/>
<evidence type="ECO:0000256" key="2">
    <source>
        <dbReference type="SAM" id="SignalP"/>
    </source>
</evidence>
<dbReference type="AlphaFoldDB" id="A0A6N7EMQ3"/>
<feature type="region of interest" description="Disordered" evidence="1">
    <location>
        <begin position="28"/>
        <end position="67"/>
    </location>
</feature>
<name>A0A6N7EMQ3_9MICO</name>
<organism evidence="4 5">
    <name type="scientific">Georgenia subflava</name>
    <dbReference type="NCBI Taxonomy" id="1622177"/>
    <lineage>
        <taxon>Bacteria</taxon>
        <taxon>Bacillati</taxon>
        <taxon>Actinomycetota</taxon>
        <taxon>Actinomycetes</taxon>
        <taxon>Micrococcales</taxon>
        <taxon>Bogoriellaceae</taxon>
        <taxon>Georgenia</taxon>
    </lineage>
</organism>
<dbReference type="EMBL" id="WHPC01000036">
    <property type="protein sequence ID" value="MPV37426.1"/>
    <property type="molecule type" value="Genomic_DNA"/>
</dbReference>
<keyword evidence="5" id="KW-1185">Reference proteome</keyword>
<feature type="domain" description="PepSY" evidence="3">
    <location>
        <begin position="142"/>
        <end position="199"/>
    </location>
</feature>
<evidence type="ECO:0000259" key="3">
    <source>
        <dbReference type="Pfam" id="PF03413"/>
    </source>
</evidence>
<keyword evidence="2" id="KW-0732">Signal</keyword>
<evidence type="ECO:0000313" key="4">
    <source>
        <dbReference type="EMBL" id="MPV37426.1"/>
    </source>
</evidence>
<evidence type="ECO:0000313" key="5">
    <source>
        <dbReference type="Proteomes" id="UP000437709"/>
    </source>
</evidence>
<proteinExistence type="predicted"/>
<dbReference type="Proteomes" id="UP000437709">
    <property type="component" value="Unassembled WGS sequence"/>
</dbReference>
<reference evidence="4 5" key="1">
    <citation type="submission" date="2019-10" db="EMBL/GenBank/DDBJ databases">
        <title>Georgenia wutianyii sp. nov. and Georgenia yuyongxinii sp. nov. isolated from plateau pika (Ochotona curzoniae) in the Qinghai-Tibet plateau of China.</title>
        <authorList>
            <person name="Tian Z."/>
        </authorList>
    </citation>
    <scope>NUCLEOTIDE SEQUENCE [LARGE SCALE GENOMIC DNA]</scope>
    <source>
        <strain evidence="4 5">JCM 19765</strain>
    </source>
</reference>
<dbReference type="InterPro" id="IPR025711">
    <property type="entry name" value="PepSY"/>
</dbReference>
<feature type="compositionally biased region" description="Low complexity" evidence="1">
    <location>
        <begin position="37"/>
        <end position="57"/>
    </location>
</feature>
<sequence length="200" mass="20172">MLTQTVTRRIATWSGVAALSLTLAACGGTDEDDPSVPGANAPGGTTETPTGAESPTAGSDAAPGGELTAENAVAAIATVESDGGVVHDLDRSDDESAWELEVVRDGVEHDVTVSPDGASVLDEIDTGEVDADDLAEHDAAGITITEAIEAAAAERTEPLEGASLDEDDGTLVWTVEFDGGDDDVEVHVDAADGTVLGTET</sequence>
<feature type="signal peptide" evidence="2">
    <location>
        <begin position="1"/>
        <end position="24"/>
    </location>
</feature>
<dbReference type="Gene3D" id="3.10.450.40">
    <property type="match status" value="1"/>
</dbReference>
<gene>
    <name evidence="4" type="ORF">GB881_10280</name>
</gene>
<dbReference type="RefSeq" id="WP_152193914.1">
    <property type="nucleotide sequence ID" value="NZ_VUKD01000001.1"/>
</dbReference>
<evidence type="ECO:0000256" key="1">
    <source>
        <dbReference type="SAM" id="MobiDB-lite"/>
    </source>
</evidence>
<dbReference type="Pfam" id="PF03413">
    <property type="entry name" value="PepSY"/>
    <property type="match status" value="1"/>
</dbReference>
<accession>A0A6N7EMQ3</accession>
<protein>
    <recommendedName>
        <fullName evidence="3">PepSY domain-containing protein</fullName>
    </recommendedName>
</protein>
<comment type="caution">
    <text evidence="4">The sequence shown here is derived from an EMBL/GenBank/DDBJ whole genome shotgun (WGS) entry which is preliminary data.</text>
</comment>
<feature type="chain" id="PRO_5026728685" description="PepSY domain-containing protein" evidence="2">
    <location>
        <begin position="25"/>
        <end position="200"/>
    </location>
</feature>